<dbReference type="PANTHER" id="PTHR37860">
    <property type="entry name" value="AGAP008810-PA"/>
    <property type="match status" value="1"/>
</dbReference>
<proteinExistence type="predicted"/>
<dbReference type="Pfam" id="PF09172">
    <property type="entry name" value="Vit_open_b-sht"/>
    <property type="match status" value="1"/>
</dbReference>
<name>A0ABV0Q4P5_9TELE</name>
<gene>
    <name evidence="2" type="ORF">XENOCAPTIV_018800</name>
</gene>
<dbReference type="Gene3D" id="2.20.80.10">
    <property type="entry name" value="Lipovitellin-phosvitin complex, chain A, domain 4"/>
    <property type="match status" value="1"/>
</dbReference>
<dbReference type="Proteomes" id="UP001434883">
    <property type="component" value="Unassembled WGS sequence"/>
</dbReference>
<reference evidence="2 3" key="1">
    <citation type="submission" date="2021-06" db="EMBL/GenBank/DDBJ databases">
        <authorList>
            <person name="Palmer J.M."/>
        </authorList>
    </citation>
    <scope>NUCLEOTIDE SEQUENCE [LARGE SCALE GENOMIC DNA]</scope>
    <source>
        <strain evidence="2 3">XC_2019</strain>
        <tissue evidence="2">Muscle</tissue>
    </source>
</reference>
<dbReference type="PANTHER" id="PTHR37860:SF2">
    <property type="entry name" value="VITELLOGENIN DOMAIN-CONTAINING PROTEIN"/>
    <property type="match status" value="1"/>
</dbReference>
<comment type="caution">
    <text evidence="2">The sequence shown here is derived from an EMBL/GenBank/DDBJ whole genome shotgun (WGS) entry which is preliminary data.</text>
</comment>
<protein>
    <recommendedName>
        <fullName evidence="1">Vitellinogen open beta-sheet domain-containing protein</fullName>
    </recommendedName>
</protein>
<organism evidence="2 3">
    <name type="scientific">Xenoophorus captivus</name>
    <dbReference type="NCBI Taxonomy" id="1517983"/>
    <lineage>
        <taxon>Eukaryota</taxon>
        <taxon>Metazoa</taxon>
        <taxon>Chordata</taxon>
        <taxon>Craniata</taxon>
        <taxon>Vertebrata</taxon>
        <taxon>Euteleostomi</taxon>
        <taxon>Actinopterygii</taxon>
        <taxon>Neopterygii</taxon>
        <taxon>Teleostei</taxon>
        <taxon>Neoteleostei</taxon>
        <taxon>Acanthomorphata</taxon>
        <taxon>Ovalentaria</taxon>
        <taxon>Atherinomorphae</taxon>
        <taxon>Cyprinodontiformes</taxon>
        <taxon>Goodeidae</taxon>
        <taxon>Xenoophorus</taxon>
    </lineage>
</organism>
<dbReference type="SUPFAM" id="SSF56968">
    <property type="entry name" value="Lipovitellin-phosvitin complex, beta-sheet shell regions"/>
    <property type="match status" value="1"/>
</dbReference>
<dbReference type="Pfam" id="PF21013">
    <property type="entry name" value="LOC400499"/>
    <property type="match status" value="1"/>
</dbReference>
<dbReference type="InterPro" id="IPR015255">
    <property type="entry name" value="Vitellinogen_open_b-sht"/>
</dbReference>
<dbReference type="EMBL" id="JAHRIN010000038">
    <property type="protein sequence ID" value="MEQ2190447.1"/>
    <property type="molecule type" value="Genomic_DNA"/>
</dbReference>
<feature type="domain" description="Vitellinogen open beta-sheet" evidence="1">
    <location>
        <begin position="4"/>
        <end position="105"/>
    </location>
</feature>
<evidence type="ECO:0000259" key="1">
    <source>
        <dbReference type="Pfam" id="PF09172"/>
    </source>
</evidence>
<accession>A0ABV0Q4P5</accession>
<sequence>MSLNMAGLAVKLLKGHEVQLSHTGVLMTEELVLPSLSGVPIKLDVNMTSLLSMHLKGSFNYRDTSHFSLNGYIRPNAYVDLSARMGVNGALGQAAVEWLAELKSSPRSKMIGWQLCSNVSYASLASGITFPPTGPIHLSLRLLKLDKGLYYYLLEAAYSLHYKRGTWLPREASFHLLLATPQSSIPRDMSLDLAFSSHRVLLRIKHPLKAILLQGQAQRKSETSKGFLRCLVFKNVFFLSLGQFVQERTIKSGKLELVIDSVYYHIMVSIRWEDRGCILKMYLSEFLCVHFNLQGMVDSTSFQSEQRTRYHLEAKTAADEHPMILSANVTRGLGRKSSFSATLKNIFRETASLSGDTLLFLLLPP</sequence>
<keyword evidence="3" id="KW-1185">Reference proteome</keyword>
<dbReference type="InterPro" id="IPR048484">
    <property type="entry name" value="LOC400499-like"/>
</dbReference>
<dbReference type="InterPro" id="IPR015819">
    <property type="entry name" value="Lipid_transp_b-sht_shell"/>
</dbReference>
<evidence type="ECO:0000313" key="3">
    <source>
        <dbReference type="Proteomes" id="UP001434883"/>
    </source>
</evidence>
<evidence type="ECO:0000313" key="2">
    <source>
        <dbReference type="EMBL" id="MEQ2190447.1"/>
    </source>
</evidence>